<reference evidence="4" key="1">
    <citation type="submission" date="2017-02" db="UniProtKB">
        <authorList>
            <consortium name="WormBaseParasite"/>
        </authorList>
    </citation>
    <scope>IDENTIFICATION</scope>
</reference>
<evidence type="ECO:0000313" key="2">
    <source>
        <dbReference type="EMBL" id="VDM96250.1"/>
    </source>
</evidence>
<dbReference type="STRING" id="103827.A0A0N5CLN6"/>
<dbReference type="OrthoDB" id="5828470at2759"/>
<dbReference type="InterPro" id="IPR026159">
    <property type="entry name" value="Malcavernin"/>
</dbReference>
<evidence type="ECO:0000313" key="4">
    <source>
        <dbReference type="WBParaSite" id="TCLT_0000103101-mRNA-1"/>
    </source>
</evidence>
<evidence type="ECO:0000256" key="1">
    <source>
        <dbReference type="ARBA" id="ARBA00010822"/>
    </source>
</evidence>
<dbReference type="PANTHER" id="PTHR21642:SF6">
    <property type="entry name" value="CEREBRAL CAVERNOUS MALFORMATIONS 2 HARMONIN-HOMOLOGY DOMAIN-CONTAINING PROTEIN"/>
    <property type="match status" value="1"/>
</dbReference>
<dbReference type="OMA" id="HERMAIL"/>
<dbReference type="Proteomes" id="UP000276776">
    <property type="component" value="Unassembled WGS sequence"/>
</dbReference>
<sequence>MRLQYAGLIRDIRGDIDPSGRTDLLKILDRAKIKKQITPLDEKQKFTENAILEISLCSVAIRSVTDNNLLFCAPIHLIASVGFVREGHEYILPVKIGYSSGRNRDGFDLAVVYCETAVTFSE</sequence>
<name>A0A0N5CLN6_THECL</name>
<dbReference type="AlphaFoldDB" id="A0A0N5CLN6"/>
<dbReference type="PANTHER" id="PTHR21642">
    <property type="entry name" value="CEREBRAL CAVERNOUS MALFORMATIONS PROTEIN 2 HOMOLOG"/>
    <property type="match status" value="1"/>
</dbReference>
<dbReference type="WBParaSite" id="TCLT_0000103101-mRNA-1">
    <property type="protein sequence ID" value="TCLT_0000103101-mRNA-1"/>
    <property type="gene ID" value="TCLT_0000103101"/>
</dbReference>
<protein>
    <submittedName>
        <fullName evidence="4">DUF3395 domain-containing protein</fullName>
    </submittedName>
</protein>
<accession>A0A0N5CLN6</accession>
<reference evidence="2 3" key="2">
    <citation type="submission" date="2018-11" db="EMBL/GenBank/DDBJ databases">
        <authorList>
            <consortium name="Pathogen Informatics"/>
        </authorList>
    </citation>
    <scope>NUCLEOTIDE SEQUENCE [LARGE SCALE GENOMIC DNA]</scope>
</reference>
<dbReference type="EMBL" id="UYYF01000107">
    <property type="protein sequence ID" value="VDM96250.1"/>
    <property type="molecule type" value="Genomic_DNA"/>
</dbReference>
<gene>
    <name evidence="2" type="ORF">TCLT_LOCUS1032</name>
</gene>
<comment type="similarity">
    <text evidence="1">Belongs to the CCM2 family.</text>
</comment>
<proteinExistence type="inferred from homology"/>
<evidence type="ECO:0000313" key="3">
    <source>
        <dbReference type="Proteomes" id="UP000276776"/>
    </source>
</evidence>
<keyword evidence="3" id="KW-1185">Reference proteome</keyword>
<dbReference type="Gene3D" id="2.30.29.30">
    <property type="entry name" value="Pleckstrin-homology domain (PH domain)/Phosphotyrosine-binding domain (PTB)"/>
    <property type="match status" value="1"/>
</dbReference>
<dbReference type="InterPro" id="IPR011993">
    <property type="entry name" value="PH-like_dom_sf"/>
</dbReference>
<organism evidence="4">
    <name type="scientific">Thelazia callipaeda</name>
    <name type="common">Oriental eyeworm</name>
    <name type="synonym">Parasitic nematode</name>
    <dbReference type="NCBI Taxonomy" id="103827"/>
    <lineage>
        <taxon>Eukaryota</taxon>
        <taxon>Metazoa</taxon>
        <taxon>Ecdysozoa</taxon>
        <taxon>Nematoda</taxon>
        <taxon>Chromadorea</taxon>
        <taxon>Rhabditida</taxon>
        <taxon>Spirurina</taxon>
        <taxon>Spiruromorpha</taxon>
        <taxon>Thelazioidea</taxon>
        <taxon>Thelaziidae</taxon>
        <taxon>Thelazia</taxon>
    </lineage>
</organism>